<evidence type="ECO:0000256" key="1">
    <source>
        <dbReference type="SAM" id="Phobius"/>
    </source>
</evidence>
<sequence length="51" mass="5766">MKVANLIVYLCAVVMIILGVYSFVYLKDIYSGVIWPVFGIIIAILGYIRLK</sequence>
<dbReference type="EMBL" id="JAPVES010000030">
    <property type="protein sequence ID" value="MCZ3372219.1"/>
    <property type="molecule type" value="Genomic_DNA"/>
</dbReference>
<keyword evidence="4" id="KW-1185">Reference proteome</keyword>
<keyword evidence="1" id="KW-0472">Membrane</keyword>
<dbReference type="RefSeq" id="WP_157197579.1">
    <property type="nucleotide sequence ID" value="NZ_JAPVER010000018.1"/>
</dbReference>
<dbReference type="AlphaFoldDB" id="A0A9E5A2X4"/>
<dbReference type="Proteomes" id="UP001074446">
    <property type="component" value="Unassembled WGS sequence"/>
</dbReference>
<evidence type="ECO:0000313" key="3">
    <source>
        <dbReference type="EMBL" id="MCZ3372219.1"/>
    </source>
</evidence>
<keyword evidence="1" id="KW-1133">Transmembrane helix</keyword>
<organism evidence="3">
    <name type="scientific">Methanobacterium veterum</name>
    <dbReference type="NCBI Taxonomy" id="408577"/>
    <lineage>
        <taxon>Archaea</taxon>
        <taxon>Methanobacteriati</taxon>
        <taxon>Methanobacteriota</taxon>
        <taxon>Methanomada group</taxon>
        <taxon>Methanobacteria</taxon>
        <taxon>Methanobacteriales</taxon>
        <taxon>Methanobacteriaceae</taxon>
        <taxon>Methanobacterium</taxon>
    </lineage>
</organism>
<evidence type="ECO:0000313" key="2">
    <source>
        <dbReference type="EMBL" id="MCZ3364467.1"/>
    </source>
</evidence>
<proteinExistence type="predicted"/>
<comment type="caution">
    <text evidence="3">The sequence shown here is derived from an EMBL/GenBank/DDBJ whole genome shotgun (WGS) entry which is preliminary data.</text>
</comment>
<dbReference type="Proteomes" id="UP001068021">
    <property type="component" value="Unassembled WGS sequence"/>
</dbReference>
<protein>
    <submittedName>
        <fullName evidence="3">Uncharacterized protein</fullName>
    </submittedName>
</protein>
<accession>A0A9E5A2X4</accession>
<feature type="transmembrane region" description="Helical" evidence="1">
    <location>
        <begin position="7"/>
        <end position="26"/>
    </location>
</feature>
<feature type="transmembrane region" description="Helical" evidence="1">
    <location>
        <begin position="32"/>
        <end position="50"/>
    </location>
</feature>
<gene>
    <name evidence="3" type="ORF">O3H35_06200</name>
    <name evidence="2" type="ORF">O3H54_01095</name>
</gene>
<dbReference type="EMBL" id="JAPVER010000018">
    <property type="protein sequence ID" value="MCZ3364467.1"/>
    <property type="molecule type" value="Genomic_DNA"/>
</dbReference>
<name>A0A9E5A2X4_9EURY</name>
<reference evidence="3" key="1">
    <citation type="submission" date="2022-12" db="EMBL/GenBank/DDBJ databases">
        <title>Reclassification of two methanogenic archaea species isolated from the Kolyma lowland permafrost.</title>
        <authorList>
            <person name="Trubitsyn V.E."/>
            <person name="Rivkina E.M."/>
            <person name="Shcherbakova V.A."/>
        </authorList>
    </citation>
    <scope>NUCLEOTIDE SEQUENCE</scope>
    <source>
        <strain evidence="2">M2</strain>
        <strain evidence="3">MK4</strain>
    </source>
</reference>
<evidence type="ECO:0000313" key="4">
    <source>
        <dbReference type="Proteomes" id="UP001068021"/>
    </source>
</evidence>
<keyword evidence="1" id="KW-0812">Transmembrane</keyword>